<feature type="transmembrane region" description="Helical" evidence="7">
    <location>
        <begin position="189"/>
        <end position="208"/>
    </location>
</feature>
<dbReference type="PROSITE" id="PS50928">
    <property type="entry name" value="ABC_TM1"/>
    <property type="match status" value="1"/>
</dbReference>
<comment type="caution">
    <text evidence="9">The sequence shown here is derived from an EMBL/GenBank/DDBJ whole genome shotgun (WGS) entry which is preliminary data.</text>
</comment>
<dbReference type="NCBIfam" id="TIGR01097">
    <property type="entry name" value="PhnE"/>
    <property type="match status" value="1"/>
</dbReference>
<dbReference type="Proteomes" id="UP001596447">
    <property type="component" value="Unassembled WGS sequence"/>
</dbReference>
<evidence type="ECO:0000256" key="1">
    <source>
        <dbReference type="ARBA" id="ARBA00004651"/>
    </source>
</evidence>
<keyword evidence="6 7" id="KW-0472">Membrane</keyword>
<comment type="subcellular location">
    <subcellularLocation>
        <location evidence="1 7">Cell membrane</location>
        <topology evidence="1 7">Multi-pass membrane protein</topology>
    </subcellularLocation>
</comment>
<accession>A0ABD5Z7T5</accession>
<reference evidence="9 10" key="1">
    <citation type="journal article" date="2019" name="Int. J. Syst. Evol. Microbiol.">
        <title>The Global Catalogue of Microorganisms (GCM) 10K type strain sequencing project: providing services to taxonomists for standard genome sequencing and annotation.</title>
        <authorList>
            <consortium name="The Broad Institute Genomics Platform"/>
            <consortium name="The Broad Institute Genome Sequencing Center for Infectious Disease"/>
            <person name="Wu L."/>
            <person name="Ma J."/>
        </authorList>
    </citation>
    <scope>NUCLEOTIDE SEQUENCE [LARGE SCALE GENOMIC DNA]</scope>
    <source>
        <strain evidence="9 10">XZGYJ-43</strain>
    </source>
</reference>
<dbReference type="CDD" id="cd06261">
    <property type="entry name" value="TM_PBP2"/>
    <property type="match status" value="1"/>
</dbReference>
<organism evidence="9 10">
    <name type="scientific">Halospeciosus flavus</name>
    <dbReference type="NCBI Taxonomy" id="3032283"/>
    <lineage>
        <taxon>Archaea</taxon>
        <taxon>Methanobacteriati</taxon>
        <taxon>Methanobacteriota</taxon>
        <taxon>Stenosarchaea group</taxon>
        <taxon>Halobacteria</taxon>
        <taxon>Halobacteriales</taxon>
        <taxon>Halobacteriaceae</taxon>
        <taxon>Halospeciosus</taxon>
    </lineage>
</organism>
<dbReference type="Pfam" id="PF00528">
    <property type="entry name" value="BPD_transp_1"/>
    <property type="match status" value="1"/>
</dbReference>
<dbReference type="RefSeq" id="WP_279528036.1">
    <property type="nucleotide sequence ID" value="NZ_CP122312.1"/>
</dbReference>
<evidence type="ECO:0000313" key="9">
    <source>
        <dbReference type="EMBL" id="MFC7201285.1"/>
    </source>
</evidence>
<keyword evidence="5 7" id="KW-1133">Transmembrane helix</keyword>
<keyword evidence="10" id="KW-1185">Reference proteome</keyword>
<evidence type="ECO:0000256" key="3">
    <source>
        <dbReference type="ARBA" id="ARBA00022475"/>
    </source>
</evidence>
<dbReference type="AlphaFoldDB" id="A0ABD5Z7T5"/>
<sequence>MSTESRIKSALDRIERHQRVRRALTILAVFVVLAVTVWGLTHIGFTIAELWRQRNAFIDSLYGFTHPAFGDLPRIAQASIVTIIVGFTGTVIGFPLALLFGVLGSERVTPFPFNFLFRGTMSTIRAVPALVWILIYVPLAGITPVSAVLAVATDTVGNLGRLFTDELEEIDEGPIEAIRSTGASEPQTVVFGMLSQVFTSFIAWTLYILEINVRIAISLGVVGAGGIGRYIQSNIGLLQFQEAAAGIIMVIAIVLSVELVSSRLRSRLRPSENEEGGRGIVDAIKSLFDADKWAGSGGGGSK</sequence>
<evidence type="ECO:0000259" key="8">
    <source>
        <dbReference type="PROSITE" id="PS50928"/>
    </source>
</evidence>
<feature type="transmembrane region" description="Helical" evidence="7">
    <location>
        <begin position="126"/>
        <end position="152"/>
    </location>
</feature>
<keyword evidence="4 7" id="KW-0812">Transmembrane</keyword>
<protein>
    <submittedName>
        <fullName evidence="9">Phosphonate ABC transporter, permease protein PhnE</fullName>
    </submittedName>
</protein>
<dbReference type="GO" id="GO:0005886">
    <property type="term" value="C:plasma membrane"/>
    <property type="evidence" value="ECO:0007669"/>
    <property type="project" value="UniProtKB-SubCell"/>
</dbReference>
<evidence type="ECO:0000256" key="2">
    <source>
        <dbReference type="ARBA" id="ARBA00022448"/>
    </source>
</evidence>
<feature type="transmembrane region" description="Helical" evidence="7">
    <location>
        <begin position="80"/>
        <end position="105"/>
    </location>
</feature>
<dbReference type="PANTHER" id="PTHR30043:SF1">
    <property type="entry name" value="ABC TRANSPORT SYSTEM PERMEASE PROTEIN P69"/>
    <property type="match status" value="1"/>
</dbReference>
<keyword evidence="2 7" id="KW-0813">Transport</keyword>
<dbReference type="InterPro" id="IPR035906">
    <property type="entry name" value="MetI-like_sf"/>
</dbReference>
<dbReference type="PANTHER" id="PTHR30043">
    <property type="entry name" value="PHOSPHONATES TRANSPORT SYSTEM PERMEASE PROTEIN"/>
    <property type="match status" value="1"/>
</dbReference>
<dbReference type="InterPro" id="IPR000515">
    <property type="entry name" value="MetI-like"/>
</dbReference>
<dbReference type="Gene3D" id="1.10.3720.10">
    <property type="entry name" value="MetI-like"/>
    <property type="match status" value="1"/>
</dbReference>
<dbReference type="EMBL" id="JBHTAR010000011">
    <property type="protein sequence ID" value="MFC7201285.1"/>
    <property type="molecule type" value="Genomic_DNA"/>
</dbReference>
<dbReference type="SUPFAM" id="SSF161098">
    <property type="entry name" value="MetI-like"/>
    <property type="match status" value="1"/>
</dbReference>
<feature type="transmembrane region" description="Helical" evidence="7">
    <location>
        <begin position="243"/>
        <end position="261"/>
    </location>
</feature>
<comment type="similarity">
    <text evidence="7">Belongs to the binding-protein-dependent transport system permease family.</text>
</comment>
<evidence type="ECO:0000313" key="10">
    <source>
        <dbReference type="Proteomes" id="UP001596447"/>
    </source>
</evidence>
<feature type="transmembrane region" description="Helical" evidence="7">
    <location>
        <begin position="23"/>
        <end position="45"/>
    </location>
</feature>
<feature type="domain" description="ABC transmembrane type-1" evidence="8">
    <location>
        <begin position="79"/>
        <end position="261"/>
    </location>
</feature>
<evidence type="ECO:0000256" key="7">
    <source>
        <dbReference type="RuleBase" id="RU363032"/>
    </source>
</evidence>
<proteinExistence type="inferred from homology"/>
<name>A0ABD5Z7T5_9EURY</name>
<evidence type="ECO:0000256" key="6">
    <source>
        <dbReference type="ARBA" id="ARBA00023136"/>
    </source>
</evidence>
<gene>
    <name evidence="9" type="primary">phnE</name>
    <name evidence="9" type="ORF">ACFQJ9_18060</name>
</gene>
<feature type="transmembrane region" description="Helical" evidence="7">
    <location>
        <begin position="215"/>
        <end position="231"/>
    </location>
</feature>
<evidence type="ECO:0000256" key="5">
    <source>
        <dbReference type="ARBA" id="ARBA00022989"/>
    </source>
</evidence>
<keyword evidence="3" id="KW-1003">Cell membrane</keyword>
<dbReference type="InterPro" id="IPR005769">
    <property type="entry name" value="PhnE/PtxC"/>
</dbReference>
<evidence type="ECO:0000256" key="4">
    <source>
        <dbReference type="ARBA" id="ARBA00022692"/>
    </source>
</evidence>